<feature type="non-terminal residue" evidence="2">
    <location>
        <position position="346"/>
    </location>
</feature>
<dbReference type="InterPro" id="IPR003672">
    <property type="entry name" value="CobN/Mg_chltase"/>
</dbReference>
<name>A0A078RXK0_BACUN</name>
<dbReference type="PANTHER" id="PTHR44119:SF4">
    <property type="entry name" value="AEROBIC COBALTOCHELATASE SUBUNIT COBN"/>
    <property type="match status" value="1"/>
</dbReference>
<sequence>MNKKRLGIFLGSIALLIVCSFAAYQYWLAPTRILIINATLAQAADIALNNDCARIEVTCIKKEEVKDLSGYDAIVMYSRGLYLDDGQIAEVERVGASGVPVFTNTLRNFTLSLNHNVTNEQQHTLREYLKNGNKHNYRNALLYLRHIATPHRWGHQDYEPPIPLLENMFYHREYGRYFSTPQEVTAYLKEKNLYHEDGRNLALISGLNFPMEGNRAHVDSLITCLTQAGFNVYPFTAGGQPRADMIRTLHPDAVVYLPMGRLGNDSLINWLHQENIPLFMPFPLIQPHEEWLDPDTPVSGGTLTARVVVPEIDGGMLPLCIATQNENKQGYYLYTAENERIDAVVD</sequence>
<dbReference type="AlphaFoldDB" id="A0A078RXK0"/>
<proteinExistence type="predicted"/>
<comment type="caution">
    <text evidence="2">The sequence shown here is derived from an EMBL/GenBank/DDBJ whole genome shotgun (WGS) entry which is preliminary data.</text>
</comment>
<dbReference type="Proteomes" id="UP000028013">
    <property type="component" value="Unassembled WGS sequence"/>
</dbReference>
<dbReference type="EMBL" id="JNHN01000179">
    <property type="protein sequence ID" value="KDS48497.1"/>
    <property type="molecule type" value="Genomic_DNA"/>
</dbReference>
<dbReference type="Pfam" id="PF02514">
    <property type="entry name" value="CobN-Mg_chel"/>
    <property type="match status" value="1"/>
</dbReference>
<gene>
    <name evidence="2" type="ORF">M094_2182</name>
</gene>
<reference evidence="2 3" key="1">
    <citation type="submission" date="2014-04" db="EMBL/GenBank/DDBJ databases">
        <authorList>
            <person name="Sears C."/>
            <person name="Carroll K."/>
            <person name="Sack B.R."/>
            <person name="Qadri F."/>
            <person name="Myers L.L."/>
            <person name="Chung G.-T."/>
            <person name="Escheverria P."/>
            <person name="Fraser C.M."/>
            <person name="Sadzewicz L."/>
            <person name="Shefchek K.A."/>
            <person name="Tallon L."/>
            <person name="Das S.P."/>
            <person name="Daugherty S."/>
            <person name="Mongodin E.F."/>
        </authorList>
    </citation>
    <scope>NUCLEOTIDE SEQUENCE [LARGE SCALE GENOMIC DNA]</scope>
    <source>
        <strain evidence="2 3">3978 T3 ii</strain>
    </source>
</reference>
<evidence type="ECO:0000259" key="1">
    <source>
        <dbReference type="Pfam" id="PF02514"/>
    </source>
</evidence>
<organism evidence="2 3">
    <name type="scientific">Bacteroides uniformis str. 3978 T3 ii</name>
    <dbReference type="NCBI Taxonomy" id="1339349"/>
    <lineage>
        <taxon>Bacteria</taxon>
        <taxon>Pseudomonadati</taxon>
        <taxon>Bacteroidota</taxon>
        <taxon>Bacteroidia</taxon>
        <taxon>Bacteroidales</taxon>
        <taxon>Bacteroidaceae</taxon>
        <taxon>Bacteroides</taxon>
    </lineage>
</organism>
<feature type="domain" description="CobN/magnesium chelatase" evidence="1">
    <location>
        <begin position="127"/>
        <end position="346"/>
    </location>
</feature>
<dbReference type="RefSeq" id="WP_039163393.1">
    <property type="nucleotide sequence ID" value="NZ_JNHN01000179.1"/>
</dbReference>
<dbReference type="PANTHER" id="PTHR44119">
    <property type="entry name" value="MAGNESIUM-CHELATASE SUBUNIT CHLH, CHLOROPLASTIC"/>
    <property type="match status" value="1"/>
</dbReference>
<evidence type="ECO:0000313" key="2">
    <source>
        <dbReference type="EMBL" id="KDS48497.1"/>
    </source>
</evidence>
<evidence type="ECO:0000313" key="3">
    <source>
        <dbReference type="Proteomes" id="UP000028013"/>
    </source>
</evidence>
<protein>
    <submittedName>
        <fullName evidence="2">CobN/Magnesium Chelatase family protein</fullName>
    </submittedName>
</protein>
<accession>A0A078RXK0</accession>